<dbReference type="Pfam" id="PF00570">
    <property type="entry name" value="HRDC"/>
    <property type="match status" value="1"/>
</dbReference>
<dbReference type="SUPFAM" id="SSF47819">
    <property type="entry name" value="HRDC-like"/>
    <property type="match status" value="1"/>
</dbReference>
<evidence type="ECO:0000256" key="1">
    <source>
        <dbReference type="ARBA" id="ARBA00001946"/>
    </source>
</evidence>
<keyword evidence="12" id="KW-0233">DNA recombination</keyword>
<dbReference type="GO" id="GO:0003677">
    <property type="term" value="F:DNA binding"/>
    <property type="evidence" value="ECO:0007669"/>
    <property type="project" value="UniProtKB-KW"/>
</dbReference>
<dbReference type="InterPro" id="IPR036388">
    <property type="entry name" value="WH-like_DNA-bd_sf"/>
</dbReference>
<dbReference type="EC" id="5.6.2.4" evidence="16"/>
<dbReference type="SUPFAM" id="SSF46785">
    <property type="entry name" value="Winged helix' DNA-binding domain"/>
    <property type="match status" value="1"/>
</dbReference>
<keyword evidence="4" id="KW-0479">Metal-binding</keyword>
<dbReference type="GO" id="GO:0006281">
    <property type="term" value="P:DNA repair"/>
    <property type="evidence" value="ECO:0007669"/>
    <property type="project" value="UniProtKB-KW"/>
</dbReference>
<evidence type="ECO:0000256" key="16">
    <source>
        <dbReference type="NCBIfam" id="TIGR01389"/>
    </source>
</evidence>
<evidence type="ECO:0000256" key="11">
    <source>
        <dbReference type="ARBA" id="ARBA00023125"/>
    </source>
</evidence>
<dbReference type="GO" id="GO:0043590">
    <property type="term" value="C:bacterial nucleoid"/>
    <property type="evidence" value="ECO:0007669"/>
    <property type="project" value="TreeGrafter"/>
</dbReference>
<dbReference type="InterPro" id="IPR018982">
    <property type="entry name" value="RQC_domain"/>
</dbReference>
<keyword evidence="11" id="KW-0238">DNA-binding</keyword>
<dbReference type="NCBIfam" id="TIGR01389">
    <property type="entry name" value="recQ"/>
    <property type="match status" value="1"/>
</dbReference>
<keyword evidence="7" id="KW-0378">Hydrolase</keyword>
<dbReference type="GO" id="GO:0030894">
    <property type="term" value="C:replisome"/>
    <property type="evidence" value="ECO:0007669"/>
    <property type="project" value="TreeGrafter"/>
</dbReference>
<evidence type="ECO:0000256" key="9">
    <source>
        <dbReference type="ARBA" id="ARBA00022833"/>
    </source>
</evidence>
<dbReference type="GO" id="GO:0005737">
    <property type="term" value="C:cytoplasm"/>
    <property type="evidence" value="ECO:0007669"/>
    <property type="project" value="TreeGrafter"/>
</dbReference>
<dbReference type="Pfam" id="PF16124">
    <property type="entry name" value="RecQ_Zn_bind"/>
    <property type="match status" value="1"/>
</dbReference>
<evidence type="ECO:0000256" key="2">
    <source>
        <dbReference type="ARBA" id="ARBA00001947"/>
    </source>
</evidence>
<feature type="domain" description="Helicase ATP-binding" evidence="18">
    <location>
        <begin position="32"/>
        <end position="201"/>
    </location>
</feature>
<dbReference type="SMART" id="SM00490">
    <property type="entry name" value="HELICc"/>
    <property type="match status" value="1"/>
</dbReference>
<dbReference type="InterPro" id="IPR011545">
    <property type="entry name" value="DEAD/DEAH_box_helicase_dom"/>
</dbReference>
<feature type="domain" description="Helicase C-terminal" evidence="19">
    <location>
        <begin position="222"/>
        <end position="369"/>
    </location>
</feature>
<evidence type="ECO:0000256" key="3">
    <source>
        <dbReference type="ARBA" id="ARBA00005446"/>
    </source>
</evidence>
<dbReference type="InterPro" id="IPR036390">
    <property type="entry name" value="WH_DNA-bd_sf"/>
</dbReference>
<keyword evidence="21" id="KW-1185">Reference proteome</keyword>
<dbReference type="GO" id="GO:0006310">
    <property type="term" value="P:DNA recombination"/>
    <property type="evidence" value="ECO:0007669"/>
    <property type="project" value="UniProtKB-UniRule"/>
</dbReference>
<dbReference type="PANTHER" id="PTHR13710">
    <property type="entry name" value="DNA HELICASE RECQ FAMILY MEMBER"/>
    <property type="match status" value="1"/>
</dbReference>
<dbReference type="EMBL" id="MLQQ01000001">
    <property type="protein sequence ID" value="OIJ15760.1"/>
    <property type="molecule type" value="Genomic_DNA"/>
</dbReference>
<dbReference type="SMART" id="SM00341">
    <property type="entry name" value="HRDC"/>
    <property type="match status" value="1"/>
</dbReference>
<evidence type="ECO:0000313" key="20">
    <source>
        <dbReference type="EMBL" id="OIJ15760.1"/>
    </source>
</evidence>
<evidence type="ECO:0000256" key="15">
    <source>
        <dbReference type="ARBA" id="ARBA00034617"/>
    </source>
</evidence>
<dbReference type="CDD" id="cd18794">
    <property type="entry name" value="SF2_C_RecQ"/>
    <property type="match status" value="1"/>
</dbReference>
<evidence type="ECO:0000256" key="7">
    <source>
        <dbReference type="ARBA" id="ARBA00022801"/>
    </source>
</evidence>
<dbReference type="FunFam" id="1.10.150.80:FF:000002">
    <property type="entry name" value="ATP-dependent DNA helicase RecQ"/>
    <property type="match status" value="1"/>
</dbReference>
<dbReference type="PANTHER" id="PTHR13710:SF105">
    <property type="entry name" value="ATP-DEPENDENT DNA HELICASE Q1"/>
    <property type="match status" value="1"/>
</dbReference>
<gene>
    <name evidence="20" type="ORF">BKP35_01860</name>
</gene>
<evidence type="ECO:0000259" key="17">
    <source>
        <dbReference type="PROSITE" id="PS50967"/>
    </source>
</evidence>
<evidence type="ECO:0000256" key="6">
    <source>
        <dbReference type="ARBA" id="ARBA00022763"/>
    </source>
</evidence>
<dbReference type="PROSITE" id="PS51194">
    <property type="entry name" value="HELICASE_CTER"/>
    <property type="match status" value="1"/>
</dbReference>
<organism evidence="20 21">
    <name type="scientific">Anaerobacillus arseniciselenatis</name>
    <dbReference type="NCBI Taxonomy" id="85682"/>
    <lineage>
        <taxon>Bacteria</taxon>
        <taxon>Bacillati</taxon>
        <taxon>Bacillota</taxon>
        <taxon>Bacilli</taxon>
        <taxon>Bacillales</taxon>
        <taxon>Bacillaceae</taxon>
        <taxon>Anaerobacillus</taxon>
    </lineage>
</organism>
<evidence type="ECO:0000259" key="19">
    <source>
        <dbReference type="PROSITE" id="PS51194"/>
    </source>
</evidence>
<dbReference type="FunFam" id="3.40.50.300:FF:000296">
    <property type="entry name" value="ATP-dependent DNA helicase RecQ"/>
    <property type="match status" value="1"/>
</dbReference>
<dbReference type="PROSITE" id="PS51192">
    <property type="entry name" value="HELICASE_ATP_BIND_1"/>
    <property type="match status" value="1"/>
</dbReference>
<keyword evidence="5" id="KW-0547">Nucleotide-binding</keyword>
<dbReference type="Pfam" id="PF00270">
    <property type="entry name" value="DEAD"/>
    <property type="match status" value="1"/>
</dbReference>
<comment type="similarity">
    <text evidence="3">Belongs to the helicase family. RecQ subfamily.</text>
</comment>
<sequence>MLETSFVNDQPLKVLKKYFGYSSFRKNQHELISTILEGNDTVCIMPTGGGKSICYQVPAMIFKGITIVISPLISLMKDQVDTLNNSGIPAVYLNSTVSQRDQERISAGLKQGAYKLVYVAPERLESSSFIHFLQQLPIDFIAVDEAHCISQWGHDFRPSYAKIGQLIQQFSPRPVVAALTATATKQVAEDIEVGLKLNTPSSFISGYERENLALSVVKTGNKRKYLLDFIQRYSGESGIIYTATRKDVEQLHNYLEKNGISSATYHGGMSESARAENQENFIFDNEKIIIATNAFGMGIDKSNVRYVLHYQLPKSMEAYYQEAGRAGRDGENSDCVLLYTSKDVQTQKFLIEQSASNIDRKSHEYSKLQAMVDYCHTTKCLQKFIVNYFGDLANHECEKCSNCKSDLEEIDVTLEAQKIFSCIARMKERFGVTLVAQVLKGSNNKRIKELGLKQLTTYGLMKEKTEKEIAEIIQLFIAEGYLGLTTGQYPTVRLTERAVAVLKSGEKVFQKVKPVKKEEPIHSELFEELRLLRKQLADNENLPPYIIFSDATLKEMCKYYPKTKANMLQIKGVGEMKFDKYGEEFLKAIVSFTEENQISDAGQQANEKPEKIDEEPSYLTTVKMFSDGKEINEIVLQRGLKQTTVEQHLVQGAMDAIDLDWERAIPTSYRELIVKKHEEIGDGKLKSLKEALPEEISYFHIKLALCLKDK</sequence>
<dbReference type="PROSITE" id="PS50967">
    <property type="entry name" value="HRDC"/>
    <property type="match status" value="1"/>
</dbReference>
<keyword evidence="10" id="KW-0067">ATP-binding</keyword>
<dbReference type="InterPro" id="IPR004589">
    <property type="entry name" value="DNA_helicase_ATP-dep_RecQ"/>
</dbReference>
<dbReference type="CDD" id="cd17920">
    <property type="entry name" value="DEXHc_RecQ"/>
    <property type="match status" value="1"/>
</dbReference>
<keyword evidence="9" id="KW-0862">Zinc</keyword>
<comment type="caution">
    <text evidence="20">The sequence shown here is derived from an EMBL/GenBank/DDBJ whole genome shotgun (WGS) entry which is preliminary data.</text>
</comment>
<evidence type="ECO:0000313" key="21">
    <source>
        <dbReference type="Proteomes" id="UP000180098"/>
    </source>
</evidence>
<keyword evidence="6" id="KW-0227">DNA damage</keyword>
<dbReference type="InterPro" id="IPR010997">
    <property type="entry name" value="HRDC-like_sf"/>
</dbReference>
<evidence type="ECO:0000256" key="5">
    <source>
        <dbReference type="ARBA" id="ARBA00022741"/>
    </source>
</evidence>
<dbReference type="RefSeq" id="WP_071311685.1">
    <property type="nucleotide sequence ID" value="NZ_MLQQ01000001.1"/>
</dbReference>
<feature type="domain" description="HRDC" evidence="17">
    <location>
        <begin position="519"/>
        <end position="599"/>
    </location>
</feature>
<dbReference type="GO" id="GO:0016787">
    <property type="term" value="F:hydrolase activity"/>
    <property type="evidence" value="ECO:0007669"/>
    <property type="project" value="UniProtKB-KW"/>
</dbReference>
<dbReference type="SUPFAM" id="SSF52540">
    <property type="entry name" value="P-loop containing nucleoside triphosphate hydrolases"/>
    <property type="match status" value="1"/>
</dbReference>
<dbReference type="Pfam" id="PF14493">
    <property type="entry name" value="HTH_40"/>
    <property type="match status" value="1"/>
</dbReference>
<dbReference type="GO" id="GO:0046872">
    <property type="term" value="F:metal ion binding"/>
    <property type="evidence" value="ECO:0007669"/>
    <property type="project" value="UniProtKB-KW"/>
</dbReference>
<evidence type="ECO:0000256" key="10">
    <source>
        <dbReference type="ARBA" id="ARBA00022840"/>
    </source>
</evidence>
<evidence type="ECO:0000256" key="13">
    <source>
        <dbReference type="ARBA" id="ARBA00023204"/>
    </source>
</evidence>
<reference evidence="20 21" key="1">
    <citation type="submission" date="2016-10" db="EMBL/GenBank/DDBJ databases">
        <title>Draft genome sequences of four alkaliphilic bacteria belonging to the Anaerobacillus genus.</title>
        <authorList>
            <person name="Bassil N.M."/>
            <person name="Lloyd J.R."/>
        </authorList>
    </citation>
    <scope>NUCLEOTIDE SEQUENCE [LARGE SCALE GENOMIC DNA]</scope>
    <source>
        <strain evidence="20 21">DSM 15340</strain>
    </source>
</reference>
<protein>
    <recommendedName>
        <fullName evidence="16">DNA helicase RecQ</fullName>
        <ecNumber evidence="16">5.6.2.4</ecNumber>
    </recommendedName>
</protein>
<dbReference type="SMART" id="SM00956">
    <property type="entry name" value="RQC"/>
    <property type="match status" value="1"/>
</dbReference>
<keyword evidence="13" id="KW-0234">DNA repair</keyword>
<dbReference type="InterPro" id="IPR032284">
    <property type="entry name" value="RecQ_Zn-bd"/>
</dbReference>
<keyword evidence="14" id="KW-0413">Isomerase</keyword>
<dbReference type="InterPro" id="IPR002121">
    <property type="entry name" value="HRDC_dom"/>
</dbReference>
<dbReference type="Gene3D" id="3.40.50.300">
    <property type="entry name" value="P-loop containing nucleotide triphosphate hydrolases"/>
    <property type="match status" value="2"/>
</dbReference>
<proteinExistence type="inferred from homology"/>
<dbReference type="OrthoDB" id="9763310at2"/>
<comment type="cofactor">
    <cofactor evidence="1">
        <name>Mg(2+)</name>
        <dbReference type="ChEBI" id="CHEBI:18420"/>
    </cofactor>
</comment>
<dbReference type="GO" id="GO:0009378">
    <property type="term" value="F:four-way junction helicase activity"/>
    <property type="evidence" value="ECO:0007669"/>
    <property type="project" value="TreeGrafter"/>
</dbReference>
<evidence type="ECO:0000256" key="8">
    <source>
        <dbReference type="ARBA" id="ARBA00022806"/>
    </source>
</evidence>
<dbReference type="GO" id="GO:0009432">
    <property type="term" value="P:SOS response"/>
    <property type="evidence" value="ECO:0007669"/>
    <property type="project" value="UniProtKB-UniRule"/>
</dbReference>
<name>A0A1S2LU76_9BACI</name>
<dbReference type="InterPro" id="IPR027417">
    <property type="entry name" value="P-loop_NTPase"/>
</dbReference>
<dbReference type="GO" id="GO:0005524">
    <property type="term" value="F:ATP binding"/>
    <property type="evidence" value="ECO:0007669"/>
    <property type="project" value="UniProtKB-KW"/>
</dbReference>
<dbReference type="InterPro" id="IPR001650">
    <property type="entry name" value="Helicase_C-like"/>
</dbReference>
<evidence type="ECO:0000256" key="4">
    <source>
        <dbReference type="ARBA" id="ARBA00022723"/>
    </source>
</evidence>
<dbReference type="GO" id="GO:0043138">
    <property type="term" value="F:3'-5' DNA helicase activity"/>
    <property type="evidence" value="ECO:0007669"/>
    <property type="project" value="UniProtKB-EC"/>
</dbReference>
<dbReference type="Gene3D" id="1.10.150.80">
    <property type="entry name" value="HRDC domain"/>
    <property type="match status" value="1"/>
</dbReference>
<dbReference type="GO" id="GO:0006260">
    <property type="term" value="P:DNA replication"/>
    <property type="evidence" value="ECO:0007669"/>
    <property type="project" value="InterPro"/>
</dbReference>
<dbReference type="InterPro" id="IPR014001">
    <property type="entry name" value="Helicase_ATP-bd"/>
</dbReference>
<evidence type="ECO:0000259" key="18">
    <source>
        <dbReference type="PROSITE" id="PS51192"/>
    </source>
</evidence>
<dbReference type="InterPro" id="IPR006293">
    <property type="entry name" value="DNA_helicase_ATP-dep_RecQ_bac"/>
</dbReference>
<dbReference type="Pfam" id="PF09382">
    <property type="entry name" value="RQC"/>
    <property type="match status" value="1"/>
</dbReference>
<keyword evidence="8 20" id="KW-0347">Helicase</keyword>
<dbReference type="InterPro" id="IPR044876">
    <property type="entry name" value="HRDC_dom_sf"/>
</dbReference>
<dbReference type="Proteomes" id="UP000180098">
    <property type="component" value="Unassembled WGS sequence"/>
</dbReference>
<dbReference type="NCBIfam" id="TIGR00614">
    <property type="entry name" value="recQ_fam"/>
    <property type="match status" value="1"/>
</dbReference>
<comment type="cofactor">
    <cofactor evidence="2">
        <name>Zn(2+)</name>
        <dbReference type="ChEBI" id="CHEBI:29105"/>
    </cofactor>
</comment>
<dbReference type="Pfam" id="PF00271">
    <property type="entry name" value="Helicase_C"/>
    <property type="match status" value="1"/>
</dbReference>
<comment type="catalytic activity">
    <reaction evidence="15">
        <text>Couples ATP hydrolysis with the unwinding of duplex DNA by translocating in the 3'-5' direction.</text>
        <dbReference type="EC" id="5.6.2.4"/>
    </reaction>
</comment>
<evidence type="ECO:0000256" key="12">
    <source>
        <dbReference type="ARBA" id="ARBA00023172"/>
    </source>
</evidence>
<dbReference type="AlphaFoldDB" id="A0A1S2LU76"/>
<dbReference type="SMART" id="SM00487">
    <property type="entry name" value="DEXDc"/>
    <property type="match status" value="1"/>
</dbReference>
<dbReference type="InterPro" id="IPR029491">
    <property type="entry name" value="Helicase_HTH"/>
</dbReference>
<evidence type="ECO:0000256" key="14">
    <source>
        <dbReference type="ARBA" id="ARBA00023235"/>
    </source>
</evidence>
<accession>A0A1S2LU76</accession>
<dbReference type="Gene3D" id="1.10.10.10">
    <property type="entry name" value="Winged helix-like DNA-binding domain superfamily/Winged helix DNA-binding domain"/>
    <property type="match status" value="1"/>
</dbReference>